<evidence type="ECO:0000313" key="1">
    <source>
        <dbReference type="EMBL" id="MBY14325.1"/>
    </source>
</evidence>
<sequence length="196" mass="22311">MSDFEDNPVNTGGPDVIKKRKLHRQQKFRQEWCSLPELKNWLMPDKDPFKASCKQCRTTMIAKLTNLKLHAKGIKHRQMEAAGTIRQLPMISFNQTDTDTQLKSNIQRAEIKLSGFIAEHNIPLCAADHLPDLLKKCFPDSKILQGINMKRTKTSAIVKNVIGVTAKEELSDMLRTSKSNITDEFTDISSLHHMLL</sequence>
<protein>
    <submittedName>
        <fullName evidence="1">Uncharacterized protein</fullName>
    </submittedName>
</protein>
<reference evidence="1" key="1">
    <citation type="submission" date="2018-04" db="EMBL/GenBank/DDBJ databases">
        <title>Transcriptome of Schizaphis graminum biotype I.</title>
        <authorList>
            <person name="Scully E.D."/>
            <person name="Geib S.M."/>
            <person name="Palmer N.A."/>
            <person name="Koch K."/>
            <person name="Bradshaw J."/>
            <person name="Heng-Moss T."/>
            <person name="Sarath G."/>
        </authorList>
    </citation>
    <scope>NUCLEOTIDE SEQUENCE</scope>
</reference>
<dbReference type="PANTHER" id="PTHR37162">
    <property type="entry name" value="HAT FAMILY DIMERISATION DOMAINCONTAINING PROTEIN-RELATED"/>
    <property type="match status" value="1"/>
</dbReference>
<accession>A0A2S2NB18</accession>
<proteinExistence type="predicted"/>
<dbReference type="AlphaFoldDB" id="A0A2S2NB18"/>
<dbReference type="EMBL" id="GGMR01001706">
    <property type="protein sequence ID" value="MBY14325.1"/>
    <property type="molecule type" value="Transcribed_RNA"/>
</dbReference>
<organism evidence="1">
    <name type="scientific">Schizaphis graminum</name>
    <name type="common">Green bug aphid</name>
    <dbReference type="NCBI Taxonomy" id="13262"/>
    <lineage>
        <taxon>Eukaryota</taxon>
        <taxon>Metazoa</taxon>
        <taxon>Ecdysozoa</taxon>
        <taxon>Arthropoda</taxon>
        <taxon>Hexapoda</taxon>
        <taxon>Insecta</taxon>
        <taxon>Pterygota</taxon>
        <taxon>Neoptera</taxon>
        <taxon>Paraneoptera</taxon>
        <taxon>Hemiptera</taxon>
        <taxon>Sternorrhyncha</taxon>
        <taxon>Aphidomorpha</taxon>
        <taxon>Aphidoidea</taxon>
        <taxon>Aphididae</taxon>
        <taxon>Aphidini</taxon>
        <taxon>Schizaphis</taxon>
    </lineage>
</organism>
<name>A0A2S2NB18_SCHGA</name>
<gene>
    <name evidence="1" type="ORF">g.1382</name>
</gene>
<dbReference type="PANTHER" id="PTHR37162:SF1">
    <property type="entry name" value="BED-TYPE DOMAIN-CONTAINING PROTEIN"/>
    <property type="match status" value="1"/>
</dbReference>